<gene>
    <name evidence="1" type="ORF">EVAR_41428_1</name>
</gene>
<comment type="caution">
    <text evidence="1">The sequence shown here is derived from an EMBL/GenBank/DDBJ whole genome shotgun (WGS) entry which is preliminary data.</text>
</comment>
<sequence>MMRHNVQCELALAEAFLIDLSVFSGDSLSLIKHPVSSEKASNTLMTPSGLRVSMGVGGHRLLIRMLDCSGRNSVKKLTTKAYKEIISNTS</sequence>
<dbReference type="EMBL" id="BGZK01000476">
    <property type="protein sequence ID" value="GBP46075.1"/>
    <property type="molecule type" value="Genomic_DNA"/>
</dbReference>
<organism evidence="1 2">
    <name type="scientific">Eumeta variegata</name>
    <name type="common">Bagworm moth</name>
    <name type="synonym">Eumeta japonica</name>
    <dbReference type="NCBI Taxonomy" id="151549"/>
    <lineage>
        <taxon>Eukaryota</taxon>
        <taxon>Metazoa</taxon>
        <taxon>Ecdysozoa</taxon>
        <taxon>Arthropoda</taxon>
        <taxon>Hexapoda</taxon>
        <taxon>Insecta</taxon>
        <taxon>Pterygota</taxon>
        <taxon>Neoptera</taxon>
        <taxon>Endopterygota</taxon>
        <taxon>Lepidoptera</taxon>
        <taxon>Glossata</taxon>
        <taxon>Ditrysia</taxon>
        <taxon>Tineoidea</taxon>
        <taxon>Psychidae</taxon>
        <taxon>Oiketicinae</taxon>
        <taxon>Eumeta</taxon>
    </lineage>
</organism>
<dbReference type="Proteomes" id="UP000299102">
    <property type="component" value="Unassembled WGS sequence"/>
</dbReference>
<dbReference type="AlphaFoldDB" id="A0A4C1W7G0"/>
<name>A0A4C1W7G0_EUMVA</name>
<protein>
    <submittedName>
        <fullName evidence="1">Uncharacterized protein</fullName>
    </submittedName>
</protein>
<evidence type="ECO:0000313" key="2">
    <source>
        <dbReference type="Proteomes" id="UP000299102"/>
    </source>
</evidence>
<evidence type="ECO:0000313" key="1">
    <source>
        <dbReference type="EMBL" id="GBP46075.1"/>
    </source>
</evidence>
<keyword evidence="2" id="KW-1185">Reference proteome</keyword>
<accession>A0A4C1W7G0</accession>
<proteinExistence type="predicted"/>
<reference evidence="1 2" key="1">
    <citation type="journal article" date="2019" name="Commun. Biol.">
        <title>The bagworm genome reveals a unique fibroin gene that provides high tensile strength.</title>
        <authorList>
            <person name="Kono N."/>
            <person name="Nakamura H."/>
            <person name="Ohtoshi R."/>
            <person name="Tomita M."/>
            <person name="Numata K."/>
            <person name="Arakawa K."/>
        </authorList>
    </citation>
    <scope>NUCLEOTIDE SEQUENCE [LARGE SCALE GENOMIC DNA]</scope>
</reference>